<reference evidence="1" key="1">
    <citation type="submission" date="2020-06" db="EMBL/GenBank/DDBJ databases">
        <authorList>
            <person name="Li T."/>
            <person name="Hu X."/>
            <person name="Zhang T."/>
            <person name="Song X."/>
            <person name="Zhang H."/>
            <person name="Dai N."/>
            <person name="Sheng W."/>
            <person name="Hou X."/>
            <person name="Wei L."/>
        </authorList>
    </citation>
    <scope>NUCLEOTIDE SEQUENCE</scope>
    <source>
        <strain evidence="1">KEN8</strain>
        <tissue evidence="1">Leaf</tissue>
    </source>
</reference>
<gene>
    <name evidence="1" type="ORF">Scaly_0067100</name>
</gene>
<reference evidence="1" key="2">
    <citation type="journal article" date="2024" name="Plant">
        <title>Genomic evolution and insights into agronomic trait innovations of Sesamum species.</title>
        <authorList>
            <person name="Miao H."/>
            <person name="Wang L."/>
            <person name="Qu L."/>
            <person name="Liu H."/>
            <person name="Sun Y."/>
            <person name="Le M."/>
            <person name="Wang Q."/>
            <person name="Wei S."/>
            <person name="Zheng Y."/>
            <person name="Lin W."/>
            <person name="Duan Y."/>
            <person name="Cao H."/>
            <person name="Xiong S."/>
            <person name="Wang X."/>
            <person name="Wei L."/>
            <person name="Li C."/>
            <person name="Ma Q."/>
            <person name="Ju M."/>
            <person name="Zhao R."/>
            <person name="Li G."/>
            <person name="Mu C."/>
            <person name="Tian Q."/>
            <person name="Mei H."/>
            <person name="Zhang T."/>
            <person name="Gao T."/>
            <person name="Zhang H."/>
        </authorList>
    </citation>
    <scope>NUCLEOTIDE SEQUENCE</scope>
    <source>
        <strain evidence="1">KEN8</strain>
    </source>
</reference>
<evidence type="ECO:0008006" key="2">
    <source>
        <dbReference type="Google" id="ProtNLM"/>
    </source>
</evidence>
<organism evidence="1">
    <name type="scientific">Sesamum calycinum</name>
    <dbReference type="NCBI Taxonomy" id="2727403"/>
    <lineage>
        <taxon>Eukaryota</taxon>
        <taxon>Viridiplantae</taxon>
        <taxon>Streptophyta</taxon>
        <taxon>Embryophyta</taxon>
        <taxon>Tracheophyta</taxon>
        <taxon>Spermatophyta</taxon>
        <taxon>Magnoliopsida</taxon>
        <taxon>eudicotyledons</taxon>
        <taxon>Gunneridae</taxon>
        <taxon>Pentapetalae</taxon>
        <taxon>asterids</taxon>
        <taxon>lamiids</taxon>
        <taxon>Lamiales</taxon>
        <taxon>Pedaliaceae</taxon>
        <taxon>Sesamum</taxon>
    </lineage>
</organism>
<evidence type="ECO:0000313" key="1">
    <source>
        <dbReference type="EMBL" id="KAL0396187.1"/>
    </source>
</evidence>
<comment type="caution">
    <text evidence="1">The sequence shown here is derived from an EMBL/GenBank/DDBJ whole genome shotgun (WGS) entry which is preliminary data.</text>
</comment>
<accession>A0AAW2SVK7</accession>
<name>A0AAW2SVK7_9LAMI</name>
<protein>
    <recommendedName>
        <fullName evidence="2">Aminotransferase-like plant mobile domain-containing protein</fullName>
    </recommendedName>
</protein>
<dbReference type="AlphaFoldDB" id="A0AAW2SVK7"/>
<dbReference type="EMBL" id="JACGWM010000001">
    <property type="protein sequence ID" value="KAL0396187.1"/>
    <property type="molecule type" value="Genomic_DNA"/>
</dbReference>
<proteinExistence type="predicted"/>
<sequence>MAHTPLICRYARQWSRLTNPLYTEQRSREVPLNKTSKVWSLQATNHRHSNEPSILPTLGRRIIEGKAKRGDAVQFAGGFRYIKGYWEWIEDILSRCEHKLLAAQVYDSVYMSLFTYDINFDIIKAFYEAWVPSTNTLLTSFGKLSISLWDLYTLVGLPMNGLLYDEVVLCAKELDGVDETGWRFVPHSCKFLLHAYHLLQGSNGGDQFSQVPADKWIRFWFKRALKYCEPPRVKRKRRFAPNRFTIFPELFESMESGHLRKRRCSLSLASKEV</sequence>